<feature type="compositionally biased region" description="Low complexity" evidence="10">
    <location>
        <begin position="368"/>
        <end position="394"/>
    </location>
</feature>
<feature type="site" description="Histone H3K4me3 binding" evidence="7">
    <location>
        <position position="842"/>
    </location>
</feature>
<dbReference type="GO" id="GO:0005634">
    <property type="term" value="C:nucleus"/>
    <property type="evidence" value="ECO:0007669"/>
    <property type="project" value="UniProtKB-SubCell"/>
</dbReference>
<dbReference type="PANTHER" id="PTHR10333:SF94">
    <property type="entry name" value="FINGER DOMAIN PROTEIN, PUTATIVE (AFU_ORTHOLOGUE AFUA_3G11940)-RELATED"/>
    <property type="match status" value="1"/>
</dbReference>
<dbReference type="PROSITE" id="PS50016">
    <property type="entry name" value="ZF_PHD_2"/>
    <property type="match status" value="1"/>
</dbReference>
<reference evidence="12 13" key="1">
    <citation type="submission" date="2020-01" db="EMBL/GenBank/DDBJ databases">
        <authorList>
            <consortium name="DOE Joint Genome Institute"/>
            <person name="Haridas S."/>
            <person name="Albert R."/>
            <person name="Binder M."/>
            <person name="Bloem J."/>
            <person name="Labutti K."/>
            <person name="Salamov A."/>
            <person name="Andreopoulos B."/>
            <person name="Baker S.E."/>
            <person name="Barry K."/>
            <person name="Bills G."/>
            <person name="Bluhm B.H."/>
            <person name="Cannon C."/>
            <person name="Castanera R."/>
            <person name="Culley D.E."/>
            <person name="Daum C."/>
            <person name="Ezra D."/>
            <person name="Gonzalez J.B."/>
            <person name="Henrissat B."/>
            <person name="Kuo A."/>
            <person name="Liang C."/>
            <person name="Lipzen A."/>
            <person name="Lutzoni F."/>
            <person name="Magnuson J."/>
            <person name="Mondo S."/>
            <person name="Nolan M."/>
            <person name="Ohm R."/>
            <person name="Pangilinan J."/>
            <person name="Park H.-J.H."/>
            <person name="Ramirez L."/>
            <person name="Alfaro M."/>
            <person name="Sun H."/>
            <person name="Tritt A."/>
            <person name="Yoshinaga Y."/>
            <person name="Zwiers L.-H.L."/>
            <person name="Turgeon B.G."/>
            <person name="Goodwin S.B."/>
            <person name="Spatafora J.W."/>
            <person name="Crous P.W."/>
            <person name="Grigoriev I.V."/>
        </authorList>
    </citation>
    <scope>NUCLEOTIDE SEQUENCE [LARGE SCALE GENOMIC DNA]</scope>
    <source>
        <strain evidence="12 13">CBS 611.86</strain>
    </source>
</reference>
<feature type="binding site" evidence="8">
    <location>
        <position position="875"/>
    </location>
    <ligand>
        <name>Zn(2+)</name>
        <dbReference type="ChEBI" id="CHEBI:29105"/>
        <label>2</label>
    </ligand>
</feature>
<dbReference type="SMART" id="SM00249">
    <property type="entry name" value="PHD"/>
    <property type="match status" value="1"/>
</dbReference>
<feature type="binding site" evidence="8">
    <location>
        <position position="878"/>
    </location>
    <ligand>
        <name>Zn(2+)</name>
        <dbReference type="ChEBI" id="CHEBI:29105"/>
        <label>2</label>
    </ligand>
</feature>
<dbReference type="GO" id="GO:0000123">
    <property type="term" value="C:histone acetyltransferase complex"/>
    <property type="evidence" value="ECO:0007669"/>
    <property type="project" value="TreeGrafter"/>
</dbReference>
<evidence type="ECO:0000256" key="5">
    <source>
        <dbReference type="ARBA" id="ARBA00022833"/>
    </source>
</evidence>
<feature type="binding site" evidence="8">
    <location>
        <position position="845"/>
    </location>
    <ligand>
        <name>Zn(2+)</name>
        <dbReference type="ChEBI" id="CHEBI:29105"/>
        <label>2</label>
    </ligand>
</feature>
<evidence type="ECO:0000313" key="13">
    <source>
        <dbReference type="Proteomes" id="UP000481861"/>
    </source>
</evidence>
<feature type="domain" description="PHD-type" evidence="11">
    <location>
        <begin position="829"/>
        <end position="881"/>
    </location>
</feature>
<feature type="compositionally biased region" description="Basic and acidic residues" evidence="10">
    <location>
        <begin position="742"/>
        <end position="757"/>
    </location>
</feature>
<evidence type="ECO:0000256" key="10">
    <source>
        <dbReference type="SAM" id="MobiDB-lite"/>
    </source>
</evidence>
<proteinExistence type="inferred from homology"/>
<feature type="compositionally biased region" description="Basic residues" evidence="10">
    <location>
        <begin position="183"/>
        <end position="197"/>
    </location>
</feature>
<comment type="similarity">
    <text evidence="2">Belongs to the ING family.</text>
</comment>
<dbReference type="AlphaFoldDB" id="A0A7C8I6F0"/>
<feature type="binding site" evidence="8">
    <location>
        <position position="858"/>
    </location>
    <ligand>
        <name>Zn(2+)</name>
        <dbReference type="ChEBI" id="CHEBI:29105"/>
        <label>1</label>
    </ligand>
</feature>
<evidence type="ECO:0000256" key="6">
    <source>
        <dbReference type="ARBA" id="ARBA00023242"/>
    </source>
</evidence>
<dbReference type="InterPro" id="IPR024610">
    <property type="entry name" value="ING_N_histone-binding"/>
</dbReference>
<dbReference type="SMART" id="SM01408">
    <property type="entry name" value="ING"/>
    <property type="match status" value="1"/>
</dbReference>
<feature type="site" description="Histone H3K4me3 binding" evidence="7">
    <location>
        <position position="846"/>
    </location>
</feature>
<feature type="region of interest" description="Disordered" evidence="10">
    <location>
        <begin position="366"/>
        <end position="394"/>
    </location>
</feature>
<feature type="compositionally biased region" description="Low complexity" evidence="10">
    <location>
        <begin position="198"/>
        <end position="207"/>
    </location>
</feature>
<dbReference type="OrthoDB" id="5411773at2759"/>
<feature type="compositionally biased region" description="Low complexity" evidence="10">
    <location>
        <begin position="664"/>
        <end position="682"/>
    </location>
</feature>
<dbReference type="InterPro" id="IPR019786">
    <property type="entry name" value="Zinc_finger_PHD-type_CS"/>
</dbReference>
<protein>
    <recommendedName>
        <fullName evidence="11">PHD-type domain-containing protein</fullName>
    </recommendedName>
</protein>
<evidence type="ECO:0000256" key="7">
    <source>
        <dbReference type="PIRSR" id="PIRSR628651-50"/>
    </source>
</evidence>
<evidence type="ECO:0000256" key="9">
    <source>
        <dbReference type="PROSITE-ProRule" id="PRU00146"/>
    </source>
</evidence>
<dbReference type="InterPro" id="IPR013083">
    <property type="entry name" value="Znf_RING/FYVE/PHD"/>
</dbReference>
<dbReference type="InterPro" id="IPR001965">
    <property type="entry name" value="Znf_PHD"/>
</dbReference>
<name>A0A7C8I6F0_9PLEO</name>
<feature type="compositionally biased region" description="Polar residues" evidence="10">
    <location>
        <begin position="528"/>
        <end position="548"/>
    </location>
</feature>
<feature type="compositionally biased region" description="Basic and acidic residues" evidence="10">
    <location>
        <begin position="472"/>
        <end position="494"/>
    </location>
</feature>
<evidence type="ECO:0000313" key="12">
    <source>
        <dbReference type="EMBL" id="KAF2865587.1"/>
    </source>
</evidence>
<comment type="caution">
    <text evidence="12">The sequence shown here is derived from an EMBL/GenBank/DDBJ whole genome shotgun (WGS) entry which is preliminary data.</text>
</comment>
<dbReference type="InterPro" id="IPR019787">
    <property type="entry name" value="Znf_PHD-finger"/>
</dbReference>
<dbReference type="GO" id="GO:0006355">
    <property type="term" value="P:regulation of DNA-templated transcription"/>
    <property type="evidence" value="ECO:0007669"/>
    <property type="project" value="TreeGrafter"/>
</dbReference>
<keyword evidence="6" id="KW-0539">Nucleus</keyword>
<keyword evidence="13" id="KW-1185">Reference proteome</keyword>
<feature type="region of interest" description="Disordered" evidence="10">
    <location>
        <begin position="412"/>
        <end position="593"/>
    </location>
</feature>
<dbReference type="Gene3D" id="6.10.140.1740">
    <property type="match status" value="1"/>
</dbReference>
<dbReference type="InterPro" id="IPR028651">
    <property type="entry name" value="ING_fam"/>
</dbReference>
<evidence type="ECO:0000259" key="11">
    <source>
        <dbReference type="PROSITE" id="PS50016"/>
    </source>
</evidence>
<feature type="compositionally biased region" description="Pro residues" evidence="10">
    <location>
        <begin position="711"/>
        <end position="721"/>
    </location>
</feature>
<feature type="region of interest" description="Disordered" evidence="10">
    <location>
        <begin position="609"/>
        <end position="826"/>
    </location>
</feature>
<feature type="binding site" evidence="8">
    <location>
        <position position="855"/>
    </location>
    <ligand>
        <name>Zn(2+)</name>
        <dbReference type="ChEBI" id="CHEBI:29105"/>
        <label>1</label>
    </ligand>
</feature>
<keyword evidence="3 8" id="KW-0479">Metal-binding</keyword>
<feature type="region of interest" description="Disordered" evidence="10">
    <location>
        <begin position="131"/>
        <end position="253"/>
    </location>
</feature>
<evidence type="ECO:0000256" key="8">
    <source>
        <dbReference type="PIRSR" id="PIRSR628651-51"/>
    </source>
</evidence>
<keyword evidence="5 8" id="KW-0862">Zinc</keyword>
<evidence type="ECO:0000256" key="4">
    <source>
        <dbReference type="ARBA" id="ARBA00022771"/>
    </source>
</evidence>
<evidence type="ECO:0000256" key="1">
    <source>
        <dbReference type="ARBA" id="ARBA00004123"/>
    </source>
</evidence>
<dbReference type="EMBL" id="JAADJZ010000032">
    <property type="protein sequence ID" value="KAF2865587.1"/>
    <property type="molecule type" value="Genomic_DNA"/>
</dbReference>
<evidence type="ECO:0000256" key="2">
    <source>
        <dbReference type="ARBA" id="ARBA00010210"/>
    </source>
</evidence>
<dbReference type="InterPro" id="IPR011011">
    <property type="entry name" value="Znf_FYVE_PHD"/>
</dbReference>
<dbReference type="Proteomes" id="UP000481861">
    <property type="component" value="Unassembled WGS sequence"/>
</dbReference>
<dbReference type="PANTHER" id="PTHR10333">
    <property type="entry name" value="INHIBITOR OF GROWTH PROTEIN"/>
    <property type="match status" value="1"/>
</dbReference>
<dbReference type="PROSITE" id="PS01359">
    <property type="entry name" value="ZF_PHD_1"/>
    <property type="match status" value="1"/>
</dbReference>
<feature type="region of interest" description="Disordered" evidence="10">
    <location>
        <begin position="1"/>
        <end position="23"/>
    </location>
</feature>
<feature type="site" description="Histone H3K4me3 binding" evidence="7">
    <location>
        <position position="853"/>
    </location>
</feature>
<keyword evidence="4 9" id="KW-0863">Zinc-finger</keyword>
<feature type="binding site" evidence="8">
    <location>
        <position position="832"/>
    </location>
    <ligand>
        <name>Zn(2+)</name>
        <dbReference type="ChEBI" id="CHEBI:29105"/>
        <label>1</label>
    </ligand>
</feature>
<feature type="compositionally biased region" description="Low complexity" evidence="10">
    <location>
        <begin position="583"/>
        <end position="593"/>
    </location>
</feature>
<dbReference type="Pfam" id="PF00628">
    <property type="entry name" value="PHD"/>
    <property type="match status" value="1"/>
</dbReference>
<feature type="compositionally biased region" description="Basic and acidic residues" evidence="10">
    <location>
        <begin position="450"/>
        <end position="465"/>
    </location>
</feature>
<dbReference type="GO" id="GO:0008270">
    <property type="term" value="F:zinc ion binding"/>
    <property type="evidence" value="ECO:0007669"/>
    <property type="project" value="UniProtKB-KW"/>
</dbReference>
<dbReference type="GO" id="GO:0004402">
    <property type="term" value="F:histone acetyltransferase activity"/>
    <property type="evidence" value="ECO:0007669"/>
    <property type="project" value="TreeGrafter"/>
</dbReference>
<feature type="site" description="Histone H3K4me3 binding" evidence="7">
    <location>
        <position position="831"/>
    </location>
</feature>
<feature type="compositionally biased region" description="Basic and acidic residues" evidence="10">
    <location>
        <begin position="433"/>
        <end position="442"/>
    </location>
</feature>
<dbReference type="CDD" id="cd15505">
    <property type="entry name" value="PHD_ING"/>
    <property type="match status" value="1"/>
</dbReference>
<organism evidence="12 13">
    <name type="scientific">Massariosphaeria phaeospora</name>
    <dbReference type="NCBI Taxonomy" id="100035"/>
    <lineage>
        <taxon>Eukaryota</taxon>
        <taxon>Fungi</taxon>
        <taxon>Dikarya</taxon>
        <taxon>Ascomycota</taxon>
        <taxon>Pezizomycotina</taxon>
        <taxon>Dothideomycetes</taxon>
        <taxon>Pleosporomycetidae</taxon>
        <taxon>Pleosporales</taxon>
        <taxon>Pleosporales incertae sedis</taxon>
        <taxon>Massariosphaeria</taxon>
    </lineage>
</organism>
<evidence type="ECO:0000256" key="3">
    <source>
        <dbReference type="ARBA" id="ARBA00022723"/>
    </source>
</evidence>
<feature type="binding site" evidence="8">
    <location>
        <position position="834"/>
    </location>
    <ligand>
        <name>Zn(2+)</name>
        <dbReference type="ChEBI" id="CHEBI:29105"/>
        <label>1</label>
    </ligand>
</feature>
<gene>
    <name evidence="12" type="ORF">BDV95DRAFT_632226</name>
</gene>
<feature type="compositionally biased region" description="Pro residues" evidence="10">
    <location>
        <begin position="134"/>
        <end position="146"/>
    </location>
</feature>
<comment type="subcellular location">
    <subcellularLocation>
        <location evidence="1">Nucleus</location>
    </subcellularLocation>
</comment>
<sequence>MATPDAATSALSELTPQPAPNPDAQTTVNDFLDYTEFFPSDLIRSLRLIGNLDSNYVDATQAVHELTLKFQTLPDLPANERPDPVVLRKQIATTLDKAIYCRQSTYAEASRLYEVAERHCQRLAIINRKLQALPQPPSRDPTPAPVSPQATRSINRGYDRTPRLQLHFDASRHGASSTARPRDRSRKSAVPIRRAKSGVHSASASDVSDVESDTGSTIHLAIGQKLKQPKDKSDKGMGSSRPRAAGTAGTNVHSSIAGISTSNALARLSPPPSDVRPGSRHAPWFQLTEYEMAVLRKTMKKNAVWTPSDTMIRRELDRKGRGHEYFEKEKERCKATGEEMLNEEPDAPFLRRSAVLPASNDTPSIVSPAATALTPTPAPASALAPAPAPAPASITATATATGPLPLPVSVPASAPTLAPAPPPTDADFTPIEPPRDSLREETATFNKGMKLNEAKEAKKVKRESQRQQAMRDTQELEDATRKIREAADSLKEFRLSFGSEHVIPPTTQKGRSIARAATKRKRDASPPVANNTQSANSREPSLASQDSGINPPEPKRRRYPPLQLIAPAPTSFQPIAPAPPTGSTSQASTPVVPSPVVTTLGPLSATSKTTTVQVPLAPAGPSTPIAGVKLPSRAPTRHATPAIASPTESPKPLAAATFEESEELQQTTKPAPAPTQLAATAASSRPRRESVAPKAASPPPAPVQPAKAPRAPTPAPQPAPPSIITVTRPRSARGHVPTPKAQSEEPKPNDASKPTRELRRHSIFSQSAIAAPTRMSTRKKPPPKGDITAGEDGQKTVTNVKRAQGSKGKKRKKADEDHTTSEDVDPDEPKYCFCDDVSFGQMISCDNNCEKEWFHLDCVNMTEKDIPSRRAKWYCPDCRQQLGTDAYGNPIVPPPLPGRRGNR</sequence>
<accession>A0A7C8I6F0</accession>
<dbReference type="SUPFAM" id="SSF57903">
    <property type="entry name" value="FYVE/PHD zinc finger"/>
    <property type="match status" value="1"/>
</dbReference>
<feature type="binding site" evidence="8">
    <location>
        <position position="849"/>
    </location>
    <ligand>
        <name>Zn(2+)</name>
        <dbReference type="ChEBI" id="CHEBI:29105"/>
        <label>2</label>
    </ligand>
</feature>
<dbReference type="Gene3D" id="3.30.40.10">
    <property type="entry name" value="Zinc/RING finger domain, C3HC4 (zinc finger)"/>
    <property type="match status" value="1"/>
</dbReference>